<evidence type="ECO:0000313" key="2">
    <source>
        <dbReference type="Proteomes" id="UP000790347"/>
    </source>
</evidence>
<name>A0A922KWC5_DERFA</name>
<dbReference type="Proteomes" id="UP000790347">
    <property type="component" value="Unassembled WGS sequence"/>
</dbReference>
<protein>
    <submittedName>
        <fullName evidence="1">Uncharacterized protein</fullName>
    </submittedName>
</protein>
<accession>A0A922KWC5</accession>
<dbReference type="AlphaFoldDB" id="A0A922KWC5"/>
<dbReference type="EMBL" id="ASGP02000007">
    <property type="protein sequence ID" value="KAH9498091.1"/>
    <property type="molecule type" value="Genomic_DNA"/>
</dbReference>
<reference evidence="1" key="2">
    <citation type="journal article" date="2022" name="Res Sq">
        <title>Comparative Genomics Reveals Insights into the Divergent Evolution of Astigmatic Mites and Household Pest Adaptations.</title>
        <authorList>
            <person name="Xiong Q."/>
            <person name="Wan A.T.-Y."/>
            <person name="Liu X.-Y."/>
            <person name="Fung C.S.-H."/>
            <person name="Xiao X."/>
            <person name="Malainual N."/>
            <person name="Hou J."/>
            <person name="Wang L."/>
            <person name="Wang M."/>
            <person name="Yang K."/>
            <person name="Cui Y."/>
            <person name="Leung E."/>
            <person name="Nong W."/>
            <person name="Shin S.-K."/>
            <person name="Au S."/>
            <person name="Jeong K.Y."/>
            <person name="Chew F.T."/>
            <person name="Hui J."/>
            <person name="Leung T.F."/>
            <person name="Tungtrongchitr A."/>
            <person name="Zhong N."/>
            <person name="Liu Z."/>
            <person name="Tsui S."/>
        </authorList>
    </citation>
    <scope>NUCLEOTIDE SEQUENCE</scope>
    <source>
        <strain evidence="1">Derf</strain>
        <tissue evidence="1">Whole organism</tissue>
    </source>
</reference>
<evidence type="ECO:0000313" key="1">
    <source>
        <dbReference type="EMBL" id="KAH9498091.1"/>
    </source>
</evidence>
<organism evidence="1 2">
    <name type="scientific">Dermatophagoides farinae</name>
    <name type="common">American house dust mite</name>
    <dbReference type="NCBI Taxonomy" id="6954"/>
    <lineage>
        <taxon>Eukaryota</taxon>
        <taxon>Metazoa</taxon>
        <taxon>Ecdysozoa</taxon>
        <taxon>Arthropoda</taxon>
        <taxon>Chelicerata</taxon>
        <taxon>Arachnida</taxon>
        <taxon>Acari</taxon>
        <taxon>Acariformes</taxon>
        <taxon>Sarcoptiformes</taxon>
        <taxon>Astigmata</taxon>
        <taxon>Psoroptidia</taxon>
        <taxon>Analgoidea</taxon>
        <taxon>Pyroglyphidae</taxon>
        <taxon>Dermatophagoidinae</taxon>
        <taxon>Dermatophagoides</taxon>
    </lineage>
</organism>
<proteinExistence type="predicted"/>
<keyword evidence="2" id="KW-1185">Reference proteome</keyword>
<gene>
    <name evidence="1" type="ORF">DERF_014013</name>
</gene>
<comment type="caution">
    <text evidence="1">The sequence shown here is derived from an EMBL/GenBank/DDBJ whole genome shotgun (WGS) entry which is preliminary data.</text>
</comment>
<reference evidence="1" key="1">
    <citation type="submission" date="2013-05" db="EMBL/GenBank/DDBJ databases">
        <authorList>
            <person name="Yim A.K.Y."/>
            <person name="Chan T.F."/>
            <person name="Ji K.M."/>
            <person name="Liu X.Y."/>
            <person name="Zhou J.W."/>
            <person name="Li R.Q."/>
            <person name="Yang K.Y."/>
            <person name="Li J."/>
            <person name="Li M."/>
            <person name="Law P.T.W."/>
            <person name="Wu Y.L."/>
            <person name="Cai Z.L."/>
            <person name="Qin H."/>
            <person name="Bao Y."/>
            <person name="Leung R.K.K."/>
            <person name="Ng P.K.S."/>
            <person name="Zou J."/>
            <person name="Zhong X.J."/>
            <person name="Ran P.X."/>
            <person name="Zhong N.S."/>
            <person name="Liu Z.G."/>
            <person name="Tsui S.K.W."/>
        </authorList>
    </citation>
    <scope>NUCLEOTIDE SEQUENCE</scope>
    <source>
        <strain evidence="1">Derf</strain>
        <tissue evidence="1">Whole organism</tissue>
    </source>
</reference>
<sequence>MVIGGQIPGRTIEQNLTSEARDGFAMSWRSAFEQNLTSVARDGFAMVPETGNGRSLFSIKYNYYPGTGLLS</sequence>